<accession>A0A9P4N6J4</accession>
<dbReference type="Gene3D" id="3.10.110.10">
    <property type="entry name" value="Ubiquitin Conjugating Enzyme"/>
    <property type="match status" value="1"/>
</dbReference>
<keyword evidence="1" id="KW-0808">Transferase</keyword>
<dbReference type="InterPro" id="IPR023313">
    <property type="entry name" value="UBQ-conjugating_AS"/>
</dbReference>
<dbReference type="EMBL" id="ML986613">
    <property type="protein sequence ID" value="KAF2264794.1"/>
    <property type="molecule type" value="Genomic_DNA"/>
</dbReference>
<organism evidence="6 7">
    <name type="scientific">Lojkania enalia</name>
    <dbReference type="NCBI Taxonomy" id="147567"/>
    <lineage>
        <taxon>Eukaryota</taxon>
        <taxon>Fungi</taxon>
        <taxon>Dikarya</taxon>
        <taxon>Ascomycota</taxon>
        <taxon>Pezizomycotina</taxon>
        <taxon>Dothideomycetes</taxon>
        <taxon>Pleosporomycetidae</taxon>
        <taxon>Pleosporales</taxon>
        <taxon>Pleosporales incertae sedis</taxon>
        <taxon>Lojkania</taxon>
    </lineage>
</organism>
<dbReference type="SUPFAM" id="SSF54495">
    <property type="entry name" value="UBC-like"/>
    <property type="match status" value="1"/>
</dbReference>
<dbReference type="PANTHER" id="PTHR24068">
    <property type="entry name" value="UBIQUITIN-CONJUGATING ENZYME E2"/>
    <property type="match status" value="1"/>
</dbReference>
<evidence type="ECO:0000256" key="3">
    <source>
        <dbReference type="PROSITE-ProRule" id="PRU10133"/>
    </source>
</evidence>
<evidence type="ECO:0000256" key="2">
    <source>
        <dbReference type="ARBA" id="ARBA00022786"/>
    </source>
</evidence>
<evidence type="ECO:0000313" key="6">
    <source>
        <dbReference type="EMBL" id="KAF2264794.1"/>
    </source>
</evidence>
<dbReference type="GO" id="GO:0016740">
    <property type="term" value="F:transferase activity"/>
    <property type="evidence" value="ECO:0007669"/>
    <property type="project" value="UniProtKB-KW"/>
</dbReference>
<gene>
    <name evidence="6" type="ORF">CC78DRAFT_532918</name>
</gene>
<dbReference type="OrthoDB" id="20872at2759"/>
<feature type="region of interest" description="Disordered" evidence="4">
    <location>
        <begin position="645"/>
        <end position="666"/>
    </location>
</feature>
<evidence type="ECO:0000259" key="5">
    <source>
        <dbReference type="PROSITE" id="PS50127"/>
    </source>
</evidence>
<reference evidence="7" key="1">
    <citation type="journal article" date="2020" name="Stud. Mycol.">
        <title>101 Dothideomycetes genomes: A test case for predicting lifestyles and emergence of pathogens.</title>
        <authorList>
            <person name="Haridas S."/>
            <person name="Albert R."/>
            <person name="Binder M."/>
            <person name="Bloem J."/>
            <person name="LaButti K."/>
            <person name="Salamov A."/>
            <person name="Andreopoulos B."/>
            <person name="Baker S."/>
            <person name="Barry K."/>
            <person name="Bills G."/>
            <person name="Bluhm B."/>
            <person name="Cannon C."/>
            <person name="Castanera R."/>
            <person name="Culley D."/>
            <person name="Daum C."/>
            <person name="Ezra D."/>
            <person name="Gonzalez J."/>
            <person name="Henrissat B."/>
            <person name="Kuo A."/>
            <person name="Liang C."/>
            <person name="Lipzen A."/>
            <person name="Lutzoni F."/>
            <person name="Magnuson J."/>
            <person name="Mondo S."/>
            <person name="Nolan M."/>
            <person name="Ohm R."/>
            <person name="Pangilinan J."/>
            <person name="Park H.-J."/>
            <person name="Ramirez L."/>
            <person name="Alfaro M."/>
            <person name="Sun H."/>
            <person name="Tritt A."/>
            <person name="Yoshinaga Y."/>
            <person name="Zwiers L.-H."/>
            <person name="Turgeon B."/>
            <person name="Goodwin S."/>
            <person name="Spatafora J."/>
            <person name="Crous P."/>
            <person name="Grigoriev I."/>
        </authorList>
    </citation>
    <scope>NUCLEOTIDE SEQUENCE [LARGE SCALE GENOMIC DNA]</scope>
    <source>
        <strain evidence="7">CBS 304.66</strain>
    </source>
</reference>
<keyword evidence="2" id="KW-0833">Ubl conjugation pathway</keyword>
<sequence length="731" mass="82799">MTDPVGAVLGVAGLAGLFTTCVQGLNLIQLGRAFAQDYEFLQTKFEAQKVRFLIWGKVVGLVDGTRYDSRLDDPTIRPIVSKILNHIQDLFSNERNFSRKYGMRPDVGALATSSPVIFAETYRRFQSRLNRTQKQATLLTKSKWAIYDRQKFTILVNDFRDLMDSLDDITKSLQLLSRQEEFIKIEIESISDESSLRLLERSLHPEDQISSAASQRLRMLDRESEHRSLTQLTGLGSLSIRDSFRTAPTHITNEQNENAGAEADPVYPANIPQNQRILSQSLIRSRPKTQRASVNENWKSEDINLTNVGQALASAKRVDVLHTGKVIRLHDRSPNPNHRRMAMILSDILGSVNTPFVSLAPVGDDILQLLGQIEGPPLSPYQGGIFRVHIAIPEDFPWSPPKCRFLTKIYHPNIDARGKICLDILDPENWRLEMMHLETILISISALLDVPNIDDPLVPEIAAQYIQDRASFDAIARQYTDRFARGQQQVPVVYEAPRTLESNTRPEWQTRFLNDRLRWVRSCMTTLIEVLGHEPLDTANLDPKVPAQYLKHLYLLSAELTALDEKHSKFHQFTDSDYEKYENFFDVCSLEFRSLSTDDCWREAFPDLPIFHHNATRGTGSSSMGIFESHIPLPAETVFAASVSTSRAAKDHPPTRHASGGTQDESYEIFEDIPDGHDIELKASNLGISNQQFGGIFEPPAIRKGPEIREDTDPHIAKLQQLISHAEMMNW</sequence>
<keyword evidence="7" id="KW-1185">Reference proteome</keyword>
<dbReference type="CDD" id="cd23826">
    <property type="entry name" value="UEV_Morgue-like"/>
    <property type="match status" value="1"/>
</dbReference>
<dbReference type="InterPro" id="IPR029498">
    <property type="entry name" value="HeLo_dom"/>
</dbReference>
<comment type="caution">
    <text evidence="6">The sequence shown here is derived from an EMBL/GenBank/DDBJ whole genome shotgun (WGS) entry which is preliminary data.</text>
</comment>
<dbReference type="PROSITE" id="PS00183">
    <property type="entry name" value="UBC_1"/>
    <property type="match status" value="1"/>
</dbReference>
<dbReference type="Proteomes" id="UP000800093">
    <property type="component" value="Unassembled WGS sequence"/>
</dbReference>
<evidence type="ECO:0000313" key="7">
    <source>
        <dbReference type="Proteomes" id="UP000800093"/>
    </source>
</evidence>
<dbReference type="Pfam" id="PF00179">
    <property type="entry name" value="UQ_con"/>
    <property type="match status" value="1"/>
</dbReference>
<dbReference type="SMART" id="SM00212">
    <property type="entry name" value="UBCc"/>
    <property type="match status" value="1"/>
</dbReference>
<dbReference type="Pfam" id="PF14479">
    <property type="entry name" value="HeLo"/>
    <property type="match status" value="1"/>
</dbReference>
<proteinExistence type="predicted"/>
<dbReference type="AlphaFoldDB" id="A0A9P4N6J4"/>
<dbReference type="PROSITE" id="PS50127">
    <property type="entry name" value="UBC_2"/>
    <property type="match status" value="1"/>
</dbReference>
<dbReference type="InterPro" id="IPR016135">
    <property type="entry name" value="UBQ-conjugating_enzyme/RWD"/>
</dbReference>
<evidence type="ECO:0000256" key="4">
    <source>
        <dbReference type="SAM" id="MobiDB-lite"/>
    </source>
</evidence>
<dbReference type="InterPro" id="IPR000608">
    <property type="entry name" value="UBC"/>
</dbReference>
<protein>
    <recommendedName>
        <fullName evidence="5">UBC core domain-containing protein</fullName>
    </recommendedName>
</protein>
<dbReference type="Gene3D" id="1.20.120.1020">
    <property type="entry name" value="Prion-inhibition and propagation, HeLo domain"/>
    <property type="match status" value="1"/>
</dbReference>
<feature type="active site" description="Glycyl thioester intermediate" evidence="3">
    <location>
        <position position="421"/>
    </location>
</feature>
<feature type="domain" description="UBC core" evidence="5">
    <location>
        <begin position="336"/>
        <end position="485"/>
    </location>
</feature>
<evidence type="ECO:0000256" key="1">
    <source>
        <dbReference type="ARBA" id="ARBA00022679"/>
    </source>
</evidence>
<dbReference type="InterPro" id="IPR038305">
    <property type="entry name" value="HeLo_sf"/>
</dbReference>
<name>A0A9P4N6J4_9PLEO</name>